<evidence type="ECO:0000259" key="1">
    <source>
        <dbReference type="Pfam" id="PF04073"/>
    </source>
</evidence>
<dbReference type="PANTHER" id="PTHR30411:SF1">
    <property type="entry name" value="CYTOPLASMIC PROTEIN"/>
    <property type="match status" value="1"/>
</dbReference>
<dbReference type="EMBL" id="JACVXA010000086">
    <property type="protein sequence ID" value="MBE3640341.1"/>
    <property type="molecule type" value="Genomic_DNA"/>
</dbReference>
<evidence type="ECO:0000313" key="3">
    <source>
        <dbReference type="Proteomes" id="UP000609121"/>
    </source>
</evidence>
<dbReference type="Pfam" id="PF04073">
    <property type="entry name" value="tRNA_edit"/>
    <property type="match status" value="1"/>
</dbReference>
<keyword evidence="3" id="KW-1185">Reference proteome</keyword>
<comment type="caution">
    <text evidence="2">The sequence shown here is derived from an EMBL/GenBank/DDBJ whole genome shotgun (WGS) entry which is preliminary data.</text>
</comment>
<dbReference type="GO" id="GO:0002161">
    <property type="term" value="F:aminoacyl-tRNA deacylase activity"/>
    <property type="evidence" value="ECO:0007669"/>
    <property type="project" value="InterPro"/>
</dbReference>
<dbReference type="RefSeq" id="WP_193186306.1">
    <property type="nucleotide sequence ID" value="NZ_JACVXA010000086.1"/>
</dbReference>
<dbReference type="InterPro" id="IPR036754">
    <property type="entry name" value="YbaK/aa-tRNA-synt-asso_dom_sf"/>
</dbReference>
<dbReference type="CDD" id="cd04333">
    <property type="entry name" value="ProX_deacylase"/>
    <property type="match status" value="1"/>
</dbReference>
<dbReference type="AlphaFoldDB" id="A0A8J6Z2B2"/>
<organism evidence="2 3">
    <name type="scientific">Mangrovicoccus algicola</name>
    <dbReference type="NCBI Taxonomy" id="2771008"/>
    <lineage>
        <taxon>Bacteria</taxon>
        <taxon>Pseudomonadati</taxon>
        <taxon>Pseudomonadota</taxon>
        <taxon>Alphaproteobacteria</taxon>
        <taxon>Rhodobacterales</taxon>
        <taxon>Paracoccaceae</taxon>
        <taxon>Mangrovicoccus</taxon>
    </lineage>
</organism>
<gene>
    <name evidence="2" type="ORF">ICN82_19225</name>
</gene>
<accession>A0A8J6Z2B2</accession>
<reference evidence="2" key="1">
    <citation type="submission" date="2020-09" db="EMBL/GenBank/DDBJ databases">
        <title>A novel bacterium of genus Mangrovicoccus, isolated from South China Sea.</title>
        <authorList>
            <person name="Huang H."/>
            <person name="Mo K."/>
            <person name="Hu Y."/>
        </authorList>
    </citation>
    <scope>NUCLEOTIDE SEQUENCE</scope>
    <source>
        <strain evidence="2">HB182678</strain>
    </source>
</reference>
<dbReference type="Gene3D" id="3.90.960.10">
    <property type="entry name" value="YbaK/aminoacyl-tRNA synthetase-associated domain"/>
    <property type="match status" value="1"/>
</dbReference>
<name>A0A8J6Z2B2_9RHOB</name>
<dbReference type="Proteomes" id="UP000609121">
    <property type="component" value="Unassembled WGS sequence"/>
</dbReference>
<evidence type="ECO:0000313" key="2">
    <source>
        <dbReference type="EMBL" id="MBE3640341.1"/>
    </source>
</evidence>
<protein>
    <submittedName>
        <fullName evidence="2">YbaK/EbsC family protein</fullName>
    </submittedName>
</protein>
<proteinExistence type="predicted"/>
<dbReference type="InterPro" id="IPR007214">
    <property type="entry name" value="YbaK/aa-tRNA-synth-assoc-dom"/>
</dbReference>
<feature type="domain" description="YbaK/aminoacyl-tRNA synthetase-associated" evidence="1">
    <location>
        <begin position="26"/>
        <end position="145"/>
    </location>
</feature>
<dbReference type="SUPFAM" id="SSF55826">
    <property type="entry name" value="YbaK/ProRS associated domain"/>
    <property type="match status" value="1"/>
</dbReference>
<sequence>MSRSLKRVMAALAAAGLDPPVREFPEGTRTAQAAADAVGCALDQIAKSILFRGAASGQALLFVTAGGNRVCPARAAALAGEDLAGADAAWVRAQTGFAIGGVAPVGHLQPPRAFWDPRLAEFDEIWAAAGTPRHVFSIAPADLLQISGARRGEFTETAR</sequence>
<dbReference type="PANTHER" id="PTHR30411">
    <property type="entry name" value="CYTOPLASMIC PROTEIN"/>
    <property type="match status" value="1"/>
</dbReference>